<sequence length="118" mass="12930">MSKKIQNVVGWALLFAGIGIIFWGLSSSYNIFNNKSQAPEIFKIEAQKTTPSKKVQGLEAQVEEKMKELLGEQLKAMLPADSVPKLLNLISWSIFIGILIFGGAQLAGIGIKLLREKG</sequence>
<organism evidence="2 3">
    <name type="scientific">Candidatus Nealsonbacteria bacterium CG08_land_8_20_14_0_20_38_20</name>
    <dbReference type="NCBI Taxonomy" id="1974705"/>
    <lineage>
        <taxon>Bacteria</taxon>
        <taxon>Candidatus Nealsoniibacteriota</taxon>
    </lineage>
</organism>
<gene>
    <name evidence="2" type="ORF">COT33_00385</name>
</gene>
<dbReference type="Proteomes" id="UP000230088">
    <property type="component" value="Unassembled WGS sequence"/>
</dbReference>
<comment type="caution">
    <text evidence="2">The sequence shown here is derived from an EMBL/GenBank/DDBJ whole genome shotgun (WGS) entry which is preliminary data.</text>
</comment>
<feature type="transmembrane region" description="Helical" evidence="1">
    <location>
        <begin position="7"/>
        <end position="25"/>
    </location>
</feature>
<evidence type="ECO:0000256" key="1">
    <source>
        <dbReference type="SAM" id="Phobius"/>
    </source>
</evidence>
<keyword evidence="1" id="KW-0472">Membrane</keyword>
<name>A0A2H0YMJ7_9BACT</name>
<protein>
    <submittedName>
        <fullName evidence="2">Uncharacterized protein</fullName>
    </submittedName>
</protein>
<dbReference type="AlphaFoldDB" id="A0A2H0YMJ7"/>
<keyword evidence="1" id="KW-1133">Transmembrane helix</keyword>
<proteinExistence type="predicted"/>
<feature type="transmembrane region" description="Helical" evidence="1">
    <location>
        <begin position="89"/>
        <end position="114"/>
    </location>
</feature>
<reference evidence="3" key="1">
    <citation type="submission" date="2017-09" db="EMBL/GenBank/DDBJ databases">
        <title>Depth-based differentiation of microbial function through sediment-hosted aquifers and enrichment of novel symbionts in the deep terrestrial subsurface.</title>
        <authorList>
            <person name="Probst A.J."/>
            <person name="Ladd B."/>
            <person name="Jarett J.K."/>
            <person name="Geller-Mcgrath D.E."/>
            <person name="Sieber C.M.K."/>
            <person name="Emerson J.B."/>
            <person name="Anantharaman K."/>
            <person name="Thomas B.C."/>
            <person name="Malmstrom R."/>
            <person name="Stieglmeier M."/>
            <person name="Klingl A."/>
            <person name="Woyke T."/>
            <person name="Ryan C.M."/>
            <person name="Banfield J.F."/>
        </authorList>
    </citation>
    <scope>NUCLEOTIDE SEQUENCE [LARGE SCALE GENOMIC DNA]</scope>
</reference>
<keyword evidence="1" id="KW-0812">Transmembrane</keyword>
<accession>A0A2H0YMJ7</accession>
<evidence type="ECO:0000313" key="3">
    <source>
        <dbReference type="Proteomes" id="UP000230088"/>
    </source>
</evidence>
<dbReference type="EMBL" id="PEYD01000006">
    <property type="protein sequence ID" value="PIS39727.1"/>
    <property type="molecule type" value="Genomic_DNA"/>
</dbReference>
<evidence type="ECO:0000313" key="2">
    <source>
        <dbReference type="EMBL" id="PIS39727.1"/>
    </source>
</evidence>